<dbReference type="SUPFAM" id="SSF52540">
    <property type="entry name" value="P-loop containing nucleoside triphosphate hydrolases"/>
    <property type="match status" value="1"/>
</dbReference>
<dbReference type="GO" id="GO:0005524">
    <property type="term" value="F:ATP binding"/>
    <property type="evidence" value="ECO:0007669"/>
    <property type="project" value="UniProtKB-KW"/>
</dbReference>
<dbReference type="CDD" id="cd00093">
    <property type="entry name" value="HTH_XRE"/>
    <property type="match status" value="1"/>
</dbReference>
<keyword evidence="2" id="KW-0547">Nucleotide-binding</keyword>
<dbReference type="InterPro" id="IPR027417">
    <property type="entry name" value="P-loop_NTPase"/>
</dbReference>
<dbReference type="Proteomes" id="UP000817854">
    <property type="component" value="Unassembled WGS sequence"/>
</dbReference>
<reference evidence="3" key="1">
    <citation type="submission" date="2019-05" db="EMBL/GenBank/DDBJ databases">
        <title>Flavobacterium profundi sp. nov., isolated from a deep-sea seamount.</title>
        <authorList>
            <person name="Zhang D.-C."/>
        </authorList>
    </citation>
    <scope>NUCLEOTIDE SEQUENCE [LARGE SCALE GENOMIC DNA]</scope>
    <source>
        <strain evidence="3">EC11</strain>
    </source>
</reference>
<evidence type="ECO:0000259" key="1">
    <source>
        <dbReference type="Pfam" id="PF13401"/>
    </source>
</evidence>
<keyword evidence="2" id="KW-0067">ATP-binding</keyword>
<sequence length="316" mass="35898">MEFSTKQNIVKALKQYMELHQLSQSDVSKKSGVRKEYINIILKEDSNFMYDAGNKQGLIPVQHFHALAETCGFSIEKSYWQTQPTPQFVSVISNLKDSKEHGVTSVFFGETGSGKTHSIGVFASKNPHDTYVITVGSSDNLGDLIDKIIDQLKITTGKTKSAKLRDISKKMKELKAQGYKPQIIFDEAEYMKQPALCTMKELYDNLQNYCSIVLVGTDQLRENLDKLRKRNKAGIPQFYRRIKFGIRVIPTIDRSFGLFLQGIDKKLVNFLQRNCDNYGELHDCLVPALRESDISGEPLTVQLVRKVLNIPDGMYE</sequence>
<accession>A0ABX0IVG6</accession>
<keyword evidence="3" id="KW-1185">Reference proteome</keyword>
<proteinExistence type="predicted"/>
<dbReference type="RefSeq" id="WP_140963112.1">
    <property type="nucleotide sequence ID" value="NZ_VEVQ02000009.1"/>
</dbReference>
<dbReference type="InterPro" id="IPR049945">
    <property type="entry name" value="AAA_22"/>
</dbReference>
<feature type="domain" description="ORC1/DEAH AAA+ ATPase" evidence="1">
    <location>
        <begin position="106"/>
        <end position="223"/>
    </location>
</feature>
<evidence type="ECO:0000313" key="2">
    <source>
        <dbReference type="EMBL" id="NHN26794.1"/>
    </source>
</evidence>
<reference evidence="2 3" key="2">
    <citation type="submission" date="2019-05" db="EMBL/GenBank/DDBJ databases">
        <authorList>
            <person name="Lianzixin W."/>
        </authorList>
    </citation>
    <scope>NUCLEOTIDE SEQUENCE [LARGE SCALE GENOMIC DNA]</scope>
    <source>
        <strain evidence="2 3">EC11</strain>
    </source>
</reference>
<dbReference type="InterPro" id="IPR001387">
    <property type="entry name" value="Cro/C1-type_HTH"/>
</dbReference>
<evidence type="ECO:0000313" key="3">
    <source>
        <dbReference type="Proteomes" id="UP000817854"/>
    </source>
</evidence>
<protein>
    <submittedName>
        <fullName evidence="2">ATP-binding protein</fullName>
    </submittedName>
</protein>
<comment type="caution">
    <text evidence="2">The sequence shown here is derived from an EMBL/GenBank/DDBJ whole genome shotgun (WGS) entry which is preliminary data.</text>
</comment>
<dbReference type="SUPFAM" id="SSF47413">
    <property type="entry name" value="lambda repressor-like DNA-binding domains"/>
    <property type="match status" value="1"/>
</dbReference>
<gene>
    <name evidence="2" type="ORF">FIA58_014000</name>
</gene>
<name>A0ABX0IVG6_9FLAO</name>
<dbReference type="Gene3D" id="3.40.50.300">
    <property type="entry name" value="P-loop containing nucleotide triphosphate hydrolases"/>
    <property type="match status" value="1"/>
</dbReference>
<dbReference type="InterPro" id="IPR010982">
    <property type="entry name" value="Lambda_DNA-bd_dom_sf"/>
</dbReference>
<dbReference type="PANTHER" id="PTHR35894">
    <property type="entry name" value="GENERAL SECRETION PATHWAY PROTEIN A-RELATED"/>
    <property type="match status" value="1"/>
</dbReference>
<dbReference type="PANTHER" id="PTHR35894:SF1">
    <property type="entry name" value="PHOSPHORIBULOKINASE _ URIDINE KINASE FAMILY"/>
    <property type="match status" value="1"/>
</dbReference>
<reference evidence="2 3" key="3">
    <citation type="submission" date="2020-02" db="EMBL/GenBank/DDBJ databases">
        <title>Flavobacterium profundi sp. nov., isolated from a deep-sea seamount.</title>
        <authorList>
            <person name="Zhang D.-C."/>
        </authorList>
    </citation>
    <scope>NUCLEOTIDE SEQUENCE [LARGE SCALE GENOMIC DNA]</scope>
    <source>
        <strain evidence="2 3">EC11</strain>
    </source>
</reference>
<dbReference type="InterPro" id="IPR052026">
    <property type="entry name" value="ExeA_AAA_ATPase_DNA-bind"/>
</dbReference>
<dbReference type="Pfam" id="PF13401">
    <property type="entry name" value="AAA_22"/>
    <property type="match status" value="1"/>
</dbReference>
<dbReference type="EMBL" id="VEVQ02000009">
    <property type="protein sequence ID" value="NHN26794.1"/>
    <property type="molecule type" value="Genomic_DNA"/>
</dbReference>
<organism evidence="2 3">
    <name type="scientific">Flavobacterium jejuense</name>
    <dbReference type="NCBI Taxonomy" id="1544455"/>
    <lineage>
        <taxon>Bacteria</taxon>
        <taxon>Pseudomonadati</taxon>
        <taxon>Bacteroidota</taxon>
        <taxon>Flavobacteriia</taxon>
        <taxon>Flavobacteriales</taxon>
        <taxon>Flavobacteriaceae</taxon>
        <taxon>Flavobacterium</taxon>
    </lineage>
</organism>